<gene>
    <name evidence="2" type="ORF">ACFOX0_21300</name>
</gene>
<protein>
    <submittedName>
        <fullName evidence="2">Uncharacterized protein</fullName>
    </submittedName>
</protein>
<feature type="compositionally biased region" description="Gly residues" evidence="1">
    <location>
        <begin position="62"/>
        <end position="71"/>
    </location>
</feature>
<accession>A0ABV8KQS3</accession>
<evidence type="ECO:0000256" key="1">
    <source>
        <dbReference type="SAM" id="MobiDB-lite"/>
    </source>
</evidence>
<reference evidence="3" key="1">
    <citation type="journal article" date="2019" name="Int. J. Syst. Evol. Microbiol.">
        <title>The Global Catalogue of Microorganisms (GCM) 10K type strain sequencing project: providing services to taxonomists for standard genome sequencing and annotation.</title>
        <authorList>
            <consortium name="The Broad Institute Genomics Platform"/>
            <consortium name="The Broad Institute Genome Sequencing Center for Infectious Disease"/>
            <person name="Wu L."/>
            <person name="Ma J."/>
        </authorList>
    </citation>
    <scope>NUCLEOTIDE SEQUENCE [LARGE SCALE GENOMIC DNA]</scope>
    <source>
        <strain evidence="3">2902at01</strain>
    </source>
</reference>
<dbReference type="Proteomes" id="UP001595868">
    <property type="component" value="Unassembled WGS sequence"/>
</dbReference>
<feature type="compositionally biased region" description="Basic residues" evidence="1">
    <location>
        <begin position="1"/>
        <end position="15"/>
    </location>
</feature>
<comment type="caution">
    <text evidence="2">The sequence shown here is derived from an EMBL/GenBank/DDBJ whole genome shotgun (WGS) entry which is preliminary data.</text>
</comment>
<organism evidence="2 3">
    <name type="scientific">Micromonospora zhanjiangensis</name>
    <dbReference type="NCBI Taxonomy" id="1522057"/>
    <lineage>
        <taxon>Bacteria</taxon>
        <taxon>Bacillati</taxon>
        <taxon>Actinomycetota</taxon>
        <taxon>Actinomycetes</taxon>
        <taxon>Micromonosporales</taxon>
        <taxon>Micromonosporaceae</taxon>
        <taxon>Micromonospora</taxon>
    </lineage>
</organism>
<keyword evidence="3" id="KW-1185">Reference proteome</keyword>
<feature type="compositionally biased region" description="Low complexity" evidence="1">
    <location>
        <begin position="33"/>
        <end position="49"/>
    </location>
</feature>
<evidence type="ECO:0000313" key="3">
    <source>
        <dbReference type="Proteomes" id="UP001595868"/>
    </source>
</evidence>
<name>A0ABV8KQS3_9ACTN</name>
<proteinExistence type="predicted"/>
<dbReference type="RefSeq" id="WP_377548723.1">
    <property type="nucleotide sequence ID" value="NZ_JBHSBN010000015.1"/>
</dbReference>
<sequence length="89" mass="9168">MAAKRTSRNGTRRTGGRPAVTVDRQDLDSIELAAPVDVPVPGAATADAGSPDGRKPAAGKGPRTGRGGLPGVGRTQAATQTRRYAFRRS</sequence>
<evidence type="ECO:0000313" key="2">
    <source>
        <dbReference type="EMBL" id="MFC4108458.1"/>
    </source>
</evidence>
<feature type="region of interest" description="Disordered" evidence="1">
    <location>
        <begin position="1"/>
        <end position="89"/>
    </location>
</feature>
<dbReference type="EMBL" id="JBHSBN010000015">
    <property type="protein sequence ID" value="MFC4108458.1"/>
    <property type="molecule type" value="Genomic_DNA"/>
</dbReference>